<protein>
    <submittedName>
        <fullName evidence="3">Sugar ABC transporter substrate-binding protein</fullName>
    </submittedName>
</protein>
<dbReference type="GO" id="GO:0030288">
    <property type="term" value="C:outer membrane-bounded periplasmic space"/>
    <property type="evidence" value="ECO:0007669"/>
    <property type="project" value="TreeGrafter"/>
</dbReference>
<name>A0A7V4DCZ0_9BACT</name>
<gene>
    <name evidence="3" type="ORF">ENV30_00660</name>
</gene>
<dbReference type="EMBL" id="DTFV01000010">
    <property type="protein sequence ID" value="HGI29818.1"/>
    <property type="molecule type" value="Genomic_DNA"/>
</dbReference>
<evidence type="ECO:0000256" key="1">
    <source>
        <dbReference type="ARBA" id="ARBA00004196"/>
    </source>
</evidence>
<sequence length="468" mass="53808">MQRWIRFLVFLVVVSVGISVVHCALAQEELRLDEKRMELAQRYKNAEPGEKFAIGYITWGLAQEYLMICYQAVEQACRQLGLEFIGAVAETDAAWIETTESMIAAGAKAIIYNCPSAAVMPELARICNEHNVFMATFFGYTGEMYPGDLGPRWVIDNTPLSDEQTFFPLMILFEKMRQNGKTKLLHHQAHKTVATVSTVYINLGVFMAWSFYPEMQLLGHQYGEWWYEGGRKAAEAALAVRQDYEGLWGANDSQTMGALRALEDRGIAIGPFTASRDMEMTTAEEILKGNFLVTAGFDIPYFAGRMVPMLYDMCVGAWYPFPEEMLQAPRINTYGRPGEVEKLARDARLIWHPNFYLAPTQENLEKILRQMKEPKPEYPYDFRLLSIAKCQELGLSYDRHAGADIRLGQHDYYFPAKLEKFGSMEAFRKHVAALYDFFLDFSWADTWEEAQKYIEKFPPELKWDPIWK</sequence>
<reference evidence="3" key="1">
    <citation type="journal article" date="2020" name="mSystems">
        <title>Genome- and Community-Level Interaction Insights into Carbon Utilization and Element Cycling Functions of Hydrothermarchaeota in Hydrothermal Sediment.</title>
        <authorList>
            <person name="Zhou Z."/>
            <person name="Liu Y."/>
            <person name="Xu W."/>
            <person name="Pan J."/>
            <person name="Luo Z.H."/>
            <person name="Li M."/>
        </authorList>
    </citation>
    <scope>NUCLEOTIDE SEQUENCE [LARGE SCALE GENOMIC DNA]</scope>
    <source>
        <strain evidence="3">SpSt-747</strain>
    </source>
</reference>
<comment type="subcellular location">
    <subcellularLocation>
        <location evidence="1">Cell envelope</location>
    </subcellularLocation>
</comment>
<accession>A0A7V4DCZ0</accession>
<comment type="caution">
    <text evidence="3">The sequence shown here is derived from an EMBL/GenBank/DDBJ whole genome shotgun (WGS) entry which is preliminary data.</text>
</comment>
<dbReference type="Gene3D" id="3.40.50.2300">
    <property type="match status" value="2"/>
</dbReference>
<dbReference type="InterPro" id="IPR028082">
    <property type="entry name" value="Peripla_BP_I"/>
</dbReference>
<dbReference type="InterPro" id="IPR050555">
    <property type="entry name" value="Bact_Solute-Bind_Prot2"/>
</dbReference>
<dbReference type="AlphaFoldDB" id="A0A7V4DCZ0"/>
<dbReference type="PANTHER" id="PTHR30036">
    <property type="entry name" value="D-XYLOSE-BINDING PERIPLASMIC PROTEIN"/>
    <property type="match status" value="1"/>
</dbReference>
<dbReference type="GO" id="GO:0030246">
    <property type="term" value="F:carbohydrate binding"/>
    <property type="evidence" value="ECO:0007669"/>
    <property type="project" value="TreeGrafter"/>
</dbReference>
<evidence type="ECO:0000313" key="3">
    <source>
        <dbReference type="EMBL" id="HGI29818.1"/>
    </source>
</evidence>
<organism evidence="3">
    <name type="scientific">Candidatus Caldatribacterium californiense</name>
    <dbReference type="NCBI Taxonomy" id="1454726"/>
    <lineage>
        <taxon>Bacteria</taxon>
        <taxon>Pseudomonadati</taxon>
        <taxon>Atribacterota</taxon>
        <taxon>Atribacteria</taxon>
        <taxon>Atribacterales</taxon>
        <taxon>Candidatus Caldatribacteriaceae</taxon>
        <taxon>Candidatus Caldatribacterium</taxon>
    </lineage>
</organism>
<comment type="similarity">
    <text evidence="2">Belongs to the bacterial solute-binding protein 2 family.</text>
</comment>
<dbReference type="SUPFAM" id="SSF53822">
    <property type="entry name" value="Periplasmic binding protein-like I"/>
    <property type="match status" value="1"/>
</dbReference>
<proteinExistence type="inferred from homology"/>
<evidence type="ECO:0000256" key="2">
    <source>
        <dbReference type="ARBA" id="ARBA00007639"/>
    </source>
</evidence>